<feature type="compositionally biased region" description="Polar residues" evidence="1">
    <location>
        <begin position="134"/>
        <end position="143"/>
    </location>
</feature>
<dbReference type="Proteomes" id="UP000800096">
    <property type="component" value="Unassembled WGS sequence"/>
</dbReference>
<name>A0A6A5QSX6_AMPQU</name>
<feature type="region of interest" description="Disordered" evidence="1">
    <location>
        <begin position="1"/>
        <end position="52"/>
    </location>
</feature>
<evidence type="ECO:0000256" key="1">
    <source>
        <dbReference type="SAM" id="MobiDB-lite"/>
    </source>
</evidence>
<keyword evidence="3" id="KW-1185">Reference proteome</keyword>
<feature type="region of interest" description="Disordered" evidence="1">
    <location>
        <begin position="120"/>
        <end position="144"/>
    </location>
</feature>
<dbReference type="AlphaFoldDB" id="A0A6A5QSX6"/>
<feature type="region of interest" description="Disordered" evidence="1">
    <location>
        <begin position="64"/>
        <end position="86"/>
    </location>
</feature>
<feature type="compositionally biased region" description="Basic and acidic residues" evidence="1">
    <location>
        <begin position="74"/>
        <end position="84"/>
    </location>
</feature>
<accession>A0A6A5QSX6</accession>
<feature type="compositionally biased region" description="Basic and acidic residues" evidence="1">
    <location>
        <begin position="16"/>
        <end position="25"/>
    </location>
</feature>
<dbReference type="EMBL" id="ML979134">
    <property type="protein sequence ID" value="KAF1917716.1"/>
    <property type="molecule type" value="Genomic_DNA"/>
</dbReference>
<evidence type="ECO:0000313" key="3">
    <source>
        <dbReference type="Proteomes" id="UP000800096"/>
    </source>
</evidence>
<evidence type="ECO:0000313" key="2">
    <source>
        <dbReference type="EMBL" id="KAF1917716.1"/>
    </source>
</evidence>
<dbReference type="OrthoDB" id="3882589at2759"/>
<protein>
    <submittedName>
        <fullName evidence="2">Uncharacterized protein</fullName>
    </submittedName>
</protein>
<sequence length="575" mass="65583">MSYQPYQRRGGGGKSKYSDYDKPAPQRDAFQQSRIRGRDGLPYSSANAGTNRYWVDTTASAVELDYGRPSSPPREQKAPEKDMNEVPAGEIYAAQNSRRGSVEMNQVAGCHAPTGNAFDFNDSQKPNPWHGAEPNQSSQAKTLRSSELEVRQFANCRDDQDLQDYLAARSISIRFLSEIDQFFTRHPEINTYEEGRNIIHQLNVLPPLAAYRHFLKGYTRPARYVDGVIRTDAFTVPMNFTYQSLSSTTDPELVEFFDGFQYRHDIIERIDKEVYIGIQALASGHYLPVGLRKLICYAVWGNPVDAYKWFEYSYQNDHMPYRYLPEHSVLVYAPKPADYKERRPTVLMGHKKSGAVRARMARACNLGVDVLIAEYRHALVRKGYRQSQIDDLVKKAKQQLEMERQDPTGVDIVDFIMDDARRYDRLPMDPRAALRTFQPGQYNLALNAFRFDGGTTTFTGAQARRPPGFLKAQAAELRRAKTSLLRLYAQEQYTAAKVGPNTGDTPLQMIRTSRATAERRYVNCLIRYSRDANVMTTVQAEQLQEDFTRCREGKSGDMGSSNSDYLLGLYPRELD</sequence>
<reference evidence="2" key="1">
    <citation type="journal article" date="2020" name="Stud. Mycol.">
        <title>101 Dothideomycetes genomes: a test case for predicting lifestyles and emergence of pathogens.</title>
        <authorList>
            <person name="Haridas S."/>
            <person name="Albert R."/>
            <person name="Binder M."/>
            <person name="Bloem J."/>
            <person name="Labutti K."/>
            <person name="Salamov A."/>
            <person name="Andreopoulos B."/>
            <person name="Baker S."/>
            <person name="Barry K."/>
            <person name="Bills G."/>
            <person name="Bluhm B."/>
            <person name="Cannon C."/>
            <person name="Castanera R."/>
            <person name="Culley D."/>
            <person name="Daum C."/>
            <person name="Ezra D."/>
            <person name="Gonzalez J."/>
            <person name="Henrissat B."/>
            <person name="Kuo A."/>
            <person name="Liang C."/>
            <person name="Lipzen A."/>
            <person name="Lutzoni F."/>
            <person name="Magnuson J."/>
            <person name="Mondo S."/>
            <person name="Nolan M."/>
            <person name="Ohm R."/>
            <person name="Pangilinan J."/>
            <person name="Park H.-J."/>
            <person name="Ramirez L."/>
            <person name="Alfaro M."/>
            <person name="Sun H."/>
            <person name="Tritt A."/>
            <person name="Yoshinaga Y."/>
            <person name="Zwiers L.-H."/>
            <person name="Turgeon B."/>
            <person name="Goodwin S."/>
            <person name="Spatafora J."/>
            <person name="Crous P."/>
            <person name="Grigoriev I."/>
        </authorList>
    </citation>
    <scope>NUCLEOTIDE SEQUENCE</scope>
    <source>
        <strain evidence="2">HMLAC05119</strain>
    </source>
</reference>
<organism evidence="2 3">
    <name type="scientific">Ampelomyces quisqualis</name>
    <name type="common">Powdery mildew agent</name>
    <dbReference type="NCBI Taxonomy" id="50730"/>
    <lineage>
        <taxon>Eukaryota</taxon>
        <taxon>Fungi</taxon>
        <taxon>Dikarya</taxon>
        <taxon>Ascomycota</taxon>
        <taxon>Pezizomycotina</taxon>
        <taxon>Dothideomycetes</taxon>
        <taxon>Pleosporomycetidae</taxon>
        <taxon>Pleosporales</taxon>
        <taxon>Pleosporineae</taxon>
        <taxon>Phaeosphaeriaceae</taxon>
        <taxon>Ampelomyces</taxon>
    </lineage>
</organism>
<proteinExistence type="predicted"/>
<gene>
    <name evidence="2" type="ORF">BDU57DRAFT_546926</name>
</gene>